<sequence>MLQIEYPVSVIAVVGLYRTGKSFLLNRILLEQSDGFQVGPTVNPCTKGLWLWNRVMKTQDKDGNTVNYLIIDTEGIGALDTNSQHDSIIFSLALLLSSYFVYNSVGSIDEGALNNLSLVVNLTKHIHVRSSAQGGEDDGADFAQYFPSFMWLVRDFTLQLVNHDGQPFSAKEYLERALQPVPGFTEQIEAKNRIRRMLTHFFPDRDCFTMVRPVTDESLLQRLSQTPSDQLRPEFREQMLTLRKTIVSCAKPKKMNGTELDGVALVNLAYAYTMSINTGSVPSIQNAWSYICESKCQQALNDAISSYDKQSKEMIANELPLSMEDLEHKHRAMEKQSWALFQKHAIGSDTENFKHQLEDKIRELHRLLQNENSARGRDRAKEILEKLYKDVDAKVQSDEFSAFEEFESERKTVRSKYLEEVPNGPAKQEVLSSFMEQKLAEVGLRFGNRSEREIQKENKALCTELKQQKDELEKIGGQKAKAENEQLKQLKERETVLRELEQTKEAELSEARVKIQNIKTEDEARMTKERDEAKARYEDLRVKSEEKIRNLKEEINAKLTENKVLNERIESLKANEQRINSSLQENKTRLHEEKENLSSQIKGLKEQLQQTQKELSDEKGEHQMTRLRSEKQEEWDRRELAQLKEELSEKKKLMENMISKDLYKRDLESQKSQNQSALVFYPEHVFRTSHLV</sequence>
<dbReference type="GO" id="GO:0005525">
    <property type="term" value="F:GTP binding"/>
    <property type="evidence" value="ECO:0007669"/>
    <property type="project" value="UniProtKB-KW"/>
</dbReference>
<dbReference type="Gene3D" id="3.40.50.300">
    <property type="entry name" value="P-loop containing nucleotide triphosphate hydrolases"/>
    <property type="match status" value="1"/>
</dbReference>
<dbReference type="AlphaFoldDB" id="A0A0C3TZM8"/>
<feature type="region of interest" description="Disordered" evidence="6">
    <location>
        <begin position="611"/>
        <end position="633"/>
    </location>
</feature>
<dbReference type="Pfam" id="PF02841">
    <property type="entry name" value="GBP_C"/>
    <property type="match status" value="1"/>
</dbReference>
<comment type="similarity">
    <text evidence="5">Belongs to the TRAFAC class dynamin-like GTPase superfamily. GB1/RHD3 GTPase family.</text>
</comment>
<dbReference type="PANTHER" id="PTHR10751">
    <property type="entry name" value="GUANYLATE BINDING PROTEIN"/>
    <property type="match status" value="1"/>
</dbReference>
<dbReference type="InterPro" id="IPR003191">
    <property type="entry name" value="Guanylate-bd/ATL_C"/>
</dbReference>
<evidence type="ECO:0000313" key="8">
    <source>
        <dbReference type="EnsemblProtists" id="EKX49366"/>
    </source>
</evidence>
<keyword evidence="9" id="KW-1185">Reference proteome</keyword>
<keyword evidence="2" id="KW-0547">Nucleotide-binding</keyword>
<dbReference type="GO" id="GO:0009507">
    <property type="term" value="C:chloroplast"/>
    <property type="evidence" value="ECO:0007669"/>
    <property type="project" value="UniProtKB-SubCell"/>
</dbReference>
<evidence type="ECO:0000256" key="4">
    <source>
        <dbReference type="ARBA" id="ARBA00023134"/>
    </source>
</evidence>
<name>A0A0C3TZM8_GUITC</name>
<evidence type="ECO:0000256" key="3">
    <source>
        <dbReference type="ARBA" id="ARBA00022801"/>
    </source>
</evidence>
<organism evidence="8 9">
    <name type="scientific">Guillardia theta (strain CCMP2712)</name>
    <name type="common">Cryptophyte</name>
    <dbReference type="NCBI Taxonomy" id="905079"/>
    <lineage>
        <taxon>Eukaryota</taxon>
        <taxon>Cryptophyceae</taxon>
        <taxon>Pyrenomonadales</taxon>
        <taxon>Geminigeraceae</taxon>
        <taxon>Guillardia</taxon>
    </lineage>
</organism>
<evidence type="ECO:0000259" key="7">
    <source>
        <dbReference type="PROSITE" id="PS51715"/>
    </source>
</evidence>
<dbReference type="GO" id="GO:0003924">
    <property type="term" value="F:GTPase activity"/>
    <property type="evidence" value="ECO:0007669"/>
    <property type="project" value="InterPro"/>
</dbReference>
<dbReference type="EnsemblProtists" id="EKX49366">
    <property type="protein sequence ID" value="EKX49366"/>
    <property type="gene ID" value="GUITHDRAFT_67968"/>
</dbReference>
<feature type="compositionally biased region" description="Basic and acidic residues" evidence="6">
    <location>
        <begin position="614"/>
        <end position="633"/>
    </location>
</feature>
<dbReference type="OMA" id="QPTCHIL"/>
<protein>
    <recommendedName>
        <fullName evidence="7">GB1/RHD3-type G domain-containing protein</fullName>
    </recommendedName>
</protein>
<evidence type="ECO:0000313" key="9">
    <source>
        <dbReference type="Proteomes" id="UP000011087"/>
    </source>
</evidence>
<evidence type="ECO:0000256" key="1">
    <source>
        <dbReference type="ARBA" id="ARBA00004229"/>
    </source>
</evidence>
<feature type="domain" description="GB1/RHD3-type G" evidence="7">
    <location>
        <begin position="5"/>
        <end position="247"/>
    </location>
</feature>
<reference evidence="8" key="3">
    <citation type="submission" date="2016-03" db="UniProtKB">
        <authorList>
            <consortium name="EnsemblProtists"/>
        </authorList>
    </citation>
    <scope>IDENTIFICATION</scope>
</reference>
<evidence type="ECO:0000256" key="6">
    <source>
        <dbReference type="SAM" id="MobiDB-lite"/>
    </source>
</evidence>
<comment type="subcellular location">
    <subcellularLocation>
        <location evidence="1">Plastid</location>
        <location evidence="1">Chloroplast</location>
    </subcellularLocation>
</comment>
<dbReference type="SUPFAM" id="SSF48340">
    <property type="entry name" value="Interferon-induced guanylate-binding protein 1 (GBP1), C-terminal domain"/>
    <property type="match status" value="1"/>
</dbReference>
<reference evidence="9" key="2">
    <citation type="submission" date="2012-11" db="EMBL/GenBank/DDBJ databases">
        <authorList>
            <person name="Kuo A."/>
            <person name="Curtis B.A."/>
            <person name="Tanifuji G."/>
            <person name="Burki F."/>
            <person name="Gruber A."/>
            <person name="Irimia M."/>
            <person name="Maruyama S."/>
            <person name="Arias M.C."/>
            <person name="Ball S.G."/>
            <person name="Gile G.H."/>
            <person name="Hirakawa Y."/>
            <person name="Hopkins J.F."/>
            <person name="Rensing S.A."/>
            <person name="Schmutz J."/>
            <person name="Symeonidi A."/>
            <person name="Elias M."/>
            <person name="Eveleigh R.J."/>
            <person name="Herman E.K."/>
            <person name="Klute M.J."/>
            <person name="Nakayama T."/>
            <person name="Obornik M."/>
            <person name="Reyes-Prieto A."/>
            <person name="Armbrust E.V."/>
            <person name="Aves S.J."/>
            <person name="Beiko R.G."/>
            <person name="Coutinho P."/>
            <person name="Dacks J.B."/>
            <person name="Durnford D.G."/>
            <person name="Fast N.M."/>
            <person name="Green B.R."/>
            <person name="Grisdale C."/>
            <person name="Hempe F."/>
            <person name="Henrissat B."/>
            <person name="Hoppner M.P."/>
            <person name="Ishida K.-I."/>
            <person name="Kim E."/>
            <person name="Koreny L."/>
            <person name="Kroth P.G."/>
            <person name="Liu Y."/>
            <person name="Malik S.-B."/>
            <person name="Maier U.G."/>
            <person name="McRose D."/>
            <person name="Mock T."/>
            <person name="Neilson J.A."/>
            <person name="Onodera N.T."/>
            <person name="Poole A.M."/>
            <person name="Pritham E.J."/>
            <person name="Richards T.A."/>
            <person name="Rocap G."/>
            <person name="Roy S.W."/>
            <person name="Sarai C."/>
            <person name="Schaack S."/>
            <person name="Shirato S."/>
            <person name="Slamovits C.H."/>
            <person name="Spencer D.F."/>
            <person name="Suzuki S."/>
            <person name="Worden A.Z."/>
            <person name="Zauner S."/>
            <person name="Barry K."/>
            <person name="Bell C."/>
            <person name="Bharti A.K."/>
            <person name="Crow J.A."/>
            <person name="Grimwood J."/>
            <person name="Kramer R."/>
            <person name="Lindquist E."/>
            <person name="Lucas S."/>
            <person name="Salamov A."/>
            <person name="McFadden G.I."/>
            <person name="Lane C.E."/>
            <person name="Keeling P.J."/>
            <person name="Gray M.W."/>
            <person name="Grigoriev I.V."/>
            <person name="Archibald J.M."/>
        </authorList>
    </citation>
    <scope>NUCLEOTIDE SEQUENCE</scope>
    <source>
        <strain evidence="9">CCMP2712</strain>
    </source>
</reference>
<evidence type="ECO:0000256" key="2">
    <source>
        <dbReference type="ARBA" id="ARBA00022741"/>
    </source>
</evidence>
<dbReference type="CDD" id="cd01851">
    <property type="entry name" value="GBP"/>
    <property type="match status" value="1"/>
</dbReference>
<dbReference type="SUPFAM" id="SSF52540">
    <property type="entry name" value="P-loop containing nucleoside triphosphate hydrolases"/>
    <property type="match status" value="1"/>
</dbReference>
<accession>A0A0C3TZM8</accession>
<dbReference type="InterPro" id="IPR036543">
    <property type="entry name" value="Guanylate-bd_C_sf"/>
</dbReference>
<evidence type="ECO:0000256" key="5">
    <source>
        <dbReference type="PROSITE-ProRule" id="PRU01052"/>
    </source>
</evidence>
<dbReference type="PROSITE" id="PS51715">
    <property type="entry name" value="G_GB1_RHD3"/>
    <property type="match status" value="1"/>
</dbReference>
<proteinExistence type="inferred from homology"/>
<keyword evidence="4" id="KW-0342">GTP-binding</keyword>
<reference evidence="9" key="1">
    <citation type="journal article" date="2012" name="Nature">
        <title>Algal genomes reveal evolutionary mosaicism and the fate of nucleomorphs.</title>
        <authorList>
            <consortium name="DOE Joint Genome Institute"/>
            <person name="Curtis B.A."/>
            <person name="Tanifuji G."/>
            <person name="Burki F."/>
            <person name="Gruber A."/>
            <person name="Irimia M."/>
            <person name="Maruyama S."/>
            <person name="Arias M.C."/>
            <person name="Ball S.G."/>
            <person name="Gile G.H."/>
            <person name="Hirakawa Y."/>
            <person name="Hopkins J.F."/>
            <person name="Kuo A."/>
            <person name="Rensing S.A."/>
            <person name="Schmutz J."/>
            <person name="Symeonidi A."/>
            <person name="Elias M."/>
            <person name="Eveleigh R.J."/>
            <person name="Herman E.K."/>
            <person name="Klute M.J."/>
            <person name="Nakayama T."/>
            <person name="Obornik M."/>
            <person name="Reyes-Prieto A."/>
            <person name="Armbrust E.V."/>
            <person name="Aves S.J."/>
            <person name="Beiko R.G."/>
            <person name="Coutinho P."/>
            <person name="Dacks J.B."/>
            <person name="Durnford D.G."/>
            <person name="Fast N.M."/>
            <person name="Green B.R."/>
            <person name="Grisdale C.J."/>
            <person name="Hempel F."/>
            <person name="Henrissat B."/>
            <person name="Hoppner M.P."/>
            <person name="Ishida K."/>
            <person name="Kim E."/>
            <person name="Koreny L."/>
            <person name="Kroth P.G."/>
            <person name="Liu Y."/>
            <person name="Malik S.B."/>
            <person name="Maier U.G."/>
            <person name="McRose D."/>
            <person name="Mock T."/>
            <person name="Neilson J.A."/>
            <person name="Onodera N.T."/>
            <person name="Poole A.M."/>
            <person name="Pritham E.J."/>
            <person name="Richards T.A."/>
            <person name="Rocap G."/>
            <person name="Roy S.W."/>
            <person name="Sarai C."/>
            <person name="Schaack S."/>
            <person name="Shirato S."/>
            <person name="Slamovits C.H."/>
            <person name="Spencer D.F."/>
            <person name="Suzuki S."/>
            <person name="Worden A.Z."/>
            <person name="Zauner S."/>
            <person name="Barry K."/>
            <person name="Bell C."/>
            <person name="Bharti A.K."/>
            <person name="Crow J.A."/>
            <person name="Grimwood J."/>
            <person name="Kramer R."/>
            <person name="Lindquist E."/>
            <person name="Lucas S."/>
            <person name="Salamov A."/>
            <person name="McFadden G.I."/>
            <person name="Lane C.E."/>
            <person name="Keeling P.J."/>
            <person name="Gray M.W."/>
            <person name="Grigoriev I.V."/>
            <person name="Archibald J.M."/>
        </authorList>
    </citation>
    <scope>NUCLEOTIDE SEQUENCE</scope>
    <source>
        <strain evidence="9">CCMP2712</strain>
    </source>
</reference>
<keyword evidence="3" id="KW-0378">Hydrolase</keyword>
<dbReference type="Pfam" id="PF02263">
    <property type="entry name" value="GBP"/>
    <property type="match status" value="1"/>
</dbReference>
<dbReference type="InterPro" id="IPR015894">
    <property type="entry name" value="Guanylate-bd_N"/>
</dbReference>
<dbReference type="Proteomes" id="UP000011087">
    <property type="component" value="Unassembled WGS sequence"/>
</dbReference>
<dbReference type="InterPro" id="IPR030386">
    <property type="entry name" value="G_GB1_RHD3_dom"/>
</dbReference>
<dbReference type="Gene3D" id="1.20.1000.10">
    <property type="entry name" value="Guanylate-binding protein, C-terminal domain"/>
    <property type="match status" value="1"/>
</dbReference>
<dbReference type="FunFam" id="3.40.50.300:FF:001470">
    <property type="entry name" value="Interferon-induced guanylate-binding protein 1"/>
    <property type="match status" value="1"/>
</dbReference>
<dbReference type="InterPro" id="IPR027417">
    <property type="entry name" value="P-loop_NTPase"/>
</dbReference>